<evidence type="ECO:0000256" key="4">
    <source>
        <dbReference type="PROSITE-ProRule" id="PRU01248"/>
    </source>
</evidence>
<evidence type="ECO:0000256" key="1">
    <source>
        <dbReference type="ARBA" id="ARBA00022908"/>
    </source>
</evidence>
<evidence type="ECO:0000256" key="3">
    <source>
        <dbReference type="ARBA" id="ARBA00023172"/>
    </source>
</evidence>
<dbReference type="Pfam" id="PF00589">
    <property type="entry name" value="Phage_integrase"/>
    <property type="match status" value="1"/>
</dbReference>
<dbReference type="SUPFAM" id="SSF56349">
    <property type="entry name" value="DNA breaking-rejoining enzymes"/>
    <property type="match status" value="1"/>
</dbReference>
<dbReference type="InterPro" id="IPR004107">
    <property type="entry name" value="Integrase_SAM-like_N"/>
</dbReference>
<evidence type="ECO:0000313" key="9">
    <source>
        <dbReference type="Proteomes" id="UP001631993"/>
    </source>
</evidence>
<accession>A0ABW9J0C8</accession>
<dbReference type="Gene3D" id="1.10.150.130">
    <property type="match status" value="1"/>
</dbReference>
<feature type="region of interest" description="Disordered" evidence="5">
    <location>
        <begin position="501"/>
        <end position="530"/>
    </location>
</feature>
<dbReference type="EMBL" id="JBJVNE010000032">
    <property type="protein sequence ID" value="MFM9652798.1"/>
    <property type="molecule type" value="Genomic_DNA"/>
</dbReference>
<sequence>MRGSTYRRCYCRDENGKALGKTCPQLSSRRHGVWAVRQELPPRADGGRRSFSRSGYDTAKDAQAALDKVRALLDLADGDDTEAQTLVGDLLEEVSKNKKAPLPDLSETRRRLVRGQKLTATMTVGDLLDEWLDVKRKSRKKTTLNGYESHVRCHIRPALGDHRLDRLGVGHVQQMFDGIDEANEVIVAENEARREQEARGRWAKGGRPPAKERERLAAERAKLEALPPYRRVTGPASKQGIRRTLRTALNFAIGREYITFNPAAFVELAPAKRPPGLLWTDERVARWRETGEKPSSVMVWTPAQLGQFLDVAEGDRLYAAFHLIAYHGLRRNEAVGQDWENVSLQSRLLLVAKGITVDGWTPIEGTPKTDGSADTVHLDSGTVAVLQAHRERQLAERAERLDCGLPWAETGKVFTDEGGEWLHPEVLSETFRAIVAEEDLPPINLRDLRHGAAALIKAAGGDLHDAKVKLRHSTITLTSDTYMTLFREYEEELTEKAAAVVPRARKGGDSTPAHAPLTQDPGNGDAPQPV</sequence>
<dbReference type="Gene3D" id="1.10.443.10">
    <property type="entry name" value="Intergrase catalytic core"/>
    <property type="match status" value="1"/>
</dbReference>
<keyword evidence="1" id="KW-0229">DNA integration</keyword>
<name>A0ABW9J0C8_STRGJ</name>
<keyword evidence="2 4" id="KW-0238">DNA-binding</keyword>
<dbReference type="Proteomes" id="UP001631993">
    <property type="component" value="Unassembled WGS sequence"/>
</dbReference>
<evidence type="ECO:0000256" key="5">
    <source>
        <dbReference type="SAM" id="MobiDB-lite"/>
    </source>
</evidence>
<evidence type="ECO:0000259" key="6">
    <source>
        <dbReference type="PROSITE" id="PS51898"/>
    </source>
</evidence>
<organism evidence="8 9">
    <name type="scientific">Streptomyces galilaeus</name>
    <dbReference type="NCBI Taxonomy" id="33899"/>
    <lineage>
        <taxon>Bacteria</taxon>
        <taxon>Bacillati</taxon>
        <taxon>Actinomycetota</taxon>
        <taxon>Actinomycetes</taxon>
        <taxon>Kitasatosporales</taxon>
        <taxon>Streptomycetaceae</taxon>
        <taxon>Streptomyces</taxon>
    </lineage>
</organism>
<proteinExistence type="predicted"/>
<dbReference type="InterPro" id="IPR002104">
    <property type="entry name" value="Integrase_catalytic"/>
</dbReference>
<keyword evidence="9" id="KW-1185">Reference proteome</keyword>
<dbReference type="PROSITE" id="PS51898">
    <property type="entry name" value="TYR_RECOMBINASE"/>
    <property type="match status" value="1"/>
</dbReference>
<gene>
    <name evidence="8" type="ORF">ACKI1S_42695</name>
</gene>
<feature type="domain" description="Tyr recombinase" evidence="6">
    <location>
        <begin position="295"/>
        <end position="498"/>
    </location>
</feature>
<dbReference type="InterPro" id="IPR013762">
    <property type="entry name" value="Integrase-like_cat_sf"/>
</dbReference>
<dbReference type="InterPro" id="IPR011010">
    <property type="entry name" value="DNA_brk_join_enz"/>
</dbReference>
<dbReference type="InterPro" id="IPR010998">
    <property type="entry name" value="Integrase_recombinase_N"/>
</dbReference>
<keyword evidence="3" id="KW-0233">DNA recombination</keyword>
<dbReference type="Pfam" id="PF14659">
    <property type="entry name" value="Phage_int_SAM_3"/>
    <property type="match status" value="1"/>
</dbReference>
<dbReference type="RefSeq" id="WP_409097790.1">
    <property type="nucleotide sequence ID" value="NZ_JBJVND010000044.1"/>
</dbReference>
<feature type="domain" description="Core-binding (CB)" evidence="7">
    <location>
        <begin position="122"/>
        <end position="253"/>
    </location>
</feature>
<dbReference type="InterPro" id="IPR050090">
    <property type="entry name" value="Tyrosine_recombinase_XerCD"/>
</dbReference>
<reference evidence="8 9" key="1">
    <citation type="submission" date="2024-12" db="EMBL/GenBank/DDBJ databases">
        <title>Forecasting of Potato common scab and diversities of Pathogenic streptomyces spp. in china.</title>
        <authorList>
            <person name="Handique U."/>
            <person name="Wu J."/>
        </authorList>
    </citation>
    <scope>NUCLEOTIDE SEQUENCE [LARGE SCALE GENOMIC DNA]</scope>
    <source>
        <strain evidence="8 9">ZRIMU1585</strain>
    </source>
</reference>
<comment type="caution">
    <text evidence="8">The sequence shown here is derived from an EMBL/GenBank/DDBJ whole genome shotgun (WGS) entry which is preliminary data.</text>
</comment>
<dbReference type="PROSITE" id="PS51900">
    <property type="entry name" value="CB"/>
    <property type="match status" value="1"/>
</dbReference>
<dbReference type="InterPro" id="IPR044068">
    <property type="entry name" value="CB"/>
</dbReference>
<dbReference type="PANTHER" id="PTHR30349:SF91">
    <property type="entry name" value="INTA PROTEIN"/>
    <property type="match status" value="1"/>
</dbReference>
<protein>
    <submittedName>
        <fullName evidence="8">Tyrosine-type recombinase/integrase</fullName>
    </submittedName>
</protein>
<dbReference type="PANTHER" id="PTHR30349">
    <property type="entry name" value="PHAGE INTEGRASE-RELATED"/>
    <property type="match status" value="1"/>
</dbReference>
<evidence type="ECO:0000256" key="2">
    <source>
        <dbReference type="ARBA" id="ARBA00023125"/>
    </source>
</evidence>
<evidence type="ECO:0000313" key="8">
    <source>
        <dbReference type="EMBL" id="MFM9652798.1"/>
    </source>
</evidence>
<evidence type="ECO:0000259" key="7">
    <source>
        <dbReference type="PROSITE" id="PS51900"/>
    </source>
</evidence>